<evidence type="ECO:0008006" key="2">
    <source>
        <dbReference type="Google" id="ProtNLM"/>
    </source>
</evidence>
<dbReference type="AlphaFoldDB" id="X1LSY9"/>
<sequence>KVTYTIDGRRTRPGNEACFRVKPCEVKTIVFTNLREQPVVTIVECADYDVPYSTTFVIKAEITNNGASPLGSDRRGCGVWVDIDWVGCGTTAGSADLESREEIHLGKLDPGEMNTVAWTFHCTGGGDVCFDIETNFGGYDECIVHQLVPPALLLEVICPCEVCTYCDNEFPVDVCVTNLGDCPIEDFEVEIAEKMGCASSSQRLSDVTQTWKVTSPGLVHSTSQATS</sequence>
<feature type="non-terminal residue" evidence="1">
    <location>
        <position position="1"/>
    </location>
</feature>
<comment type="caution">
    <text evidence="1">The sequence shown here is derived from an EMBL/GenBank/DDBJ whole genome shotgun (WGS) entry which is preliminary data.</text>
</comment>
<protein>
    <recommendedName>
        <fullName evidence="2">CARDB domain-containing protein</fullName>
    </recommendedName>
</protein>
<proteinExistence type="predicted"/>
<gene>
    <name evidence="1" type="ORF">S06H3_25567</name>
</gene>
<evidence type="ECO:0000313" key="1">
    <source>
        <dbReference type="EMBL" id="GAI22457.1"/>
    </source>
</evidence>
<accession>X1LSY9</accession>
<organism evidence="1">
    <name type="scientific">marine sediment metagenome</name>
    <dbReference type="NCBI Taxonomy" id="412755"/>
    <lineage>
        <taxon>unclassified sequences</taxon>
        <taxon>metagenomes</taxon>
        <taxon>ecological metagenomes</taxon>
    </lineage>
</organism>
<name>X1LSY9_9ZZZZ</name>
<dbReference type="EMBL" id="BARV01014728">
    <property type="protein sequence ID" value="GAI22457.1"/>
    <property type="molecule type" value="Genomic_DNA"/>
</dbReference>
<reference evidence="1" key="1">
    <citation type="journal article" date="2014" name="Front. Microbiol.">
        <title>High frequency of phylogenetically diverse reductive dehalogenase-homologous genes in deep subseafloor sedimentary metagenomes.</title>
        <authorList>
            <person name="Kawai M."/>
            <person name="Futagami T."/>
            <person name="Toyoda A."/>
            <person name="Takaki Y."/>
            <person name="Nishi S."/>
            <person name="Hori S."/>
            <person name="Arai W."/>
            <person name="Tsubouchi T."/>
            <person name="Morono Y."/>
            <person name="Uchiyama I."/>
            <person name="Ito T."/>
            <person name="Fujiyama A."/>
            <person name="Inagaki F."/>
            <person name="Takami H."/>
        </authorList>
    </citation>
    <scope>NUCLEOTIDE SEQUENCE</scope>
    <source>
        <strain evidence="1">Expedition CK06-06</strain>
    </source>
</reference>